<comment type="caution">
    <text evidence="2">The sequence shown here is derived from an EMBL/GenBank/DDBJ whole genome shotgun (WGS) entry which is preliminary data.</text>
</comment>
<feature type="region of interest" description="Disordered" evidence="1">
    <location>
        <begin position="181"/>
        <end position="221"/>
    </location>
</feature>
<feature type="region of interest" description="Disordered" evidence="1">
    <location>
        <begin position="60"/>
        <end position="163"/>
    </location>
</feature>
<accession>A0ABR4KJN7</accession>
<keyword evidence="3" id="KW-1185">Reference proteome</keyword>
<protein>
    <submittedName>
        <fullName evidence="2">Uncharacterized protein</fullName>
    </submittedName>
</protein>
<sequence>MPMRWTPEKDQLLLLKILETHNLSVDTKKVAEAWPSNEEKPTARAITERLVKMRAIVKANASASGGGGTPDEKGGHFSIGKGIGSGRSSVPSTPRGSAAKPRARTQTTCSTPSSAKRKRVAKNVDSETESEEEAPAKIKSEMNVDEDSDADGEFEPEDMYTPPMKTEEKEVARVLFPNAMKAAPASRPGSGSGSAGLGNEDGTSPAALAAPTSFGSTPAVRAGSTLKLVVGHMKREPRTPRARLW</sequence>
<feature type="compositionally biased region" description="Polar residues" evidence="1">
    <location>
        <begin position="104"/>
        <end position="114"/>
    </location>
</feature>
<proteinExistence type="predicted"/>
<gene>
    <name evidence="2" type="ORF">BJY01DRAFT_244501</name>
</gene>
<organism evidence="2 3">
    <name type="scientific">Aspergillus pseudoustus</name>
    <dbReference type="NCBI Taxonomy" id="1810923"/>
    <lineage>
        <taxon>Eukaryota</taxon>
        <taxon>Fungi</taxon>
        <taxon>Dikarya</taxon>
        <taxon>Ascomycota</taxon>
        <taxon>Pezizomycotina</taxon>
        <taxon>Eurotiomycetes</taxon>
        <taxon>Eurotiomycetidae</taxon>
        <taxon>Eurotiales</taxon>
        <taxon>Aspergillaceae</taxon>
        <taxon>Aspergillus</taxon>
        <taxon>Aspergillus subgen. Nidulantes</taxon>
    </lineage>
</organism>
<dbReference type="EMBL" id="JBFXLU010000024">
    <property type="protein sequence ID" value="KAL2852503.1"/>
    <property type="molecule type" value="Genomic_DNA"/>
</dbReference>
<feature type="compositionally biased region" description="Acidic residues" evidence="1">
    <location>
        <begin position="143"/>
        <end position="158"/>
    </location>
</feature>
<evidence type="ECO:0000313" key="3">
    <source>
        <dbReference type="Proteomes" id="UP001610446"/>
    </source>
</evidence>
<evidence type="ECO:0000313" key="2">
    <source>
        <dbReference type="EMBL" id="KAL2852503.1"/>
    </source>
</evidence>
<name>A0ABR4KJN7_9EURO</name>
<dbReference type="Proteomes" id="UP001610446">
    <property type="component" value="Unassembled WGS sequence"/>
</dbReference>
<evidence type="ECO:0000256" key="1">
    <source>
        <dbReference type="SAM" id="MobiDB-lite"/>
    </source>
</evidence>
<reference evidence="2 3" key="1">
    <citation type="submission" date="2024-07" db="EMBL/GenBank/DDBJ databases">
        <title>Section-level genome sequencing and comparative genomics of Aspergillus sections Usti and Cavernicolus.</title>
        <authorList>
            <consortium name="Lawrence Berkeley National Laboratory"/>
            <person name="Nybo J.L."/>
            <person name="Vesth T.C."/>
            <person name="Theobald S."/>
            <person name="Frisvad J.C."/>
            <person name="Larsen T.O."/>
            <person name="Kjaerboelling I."/>
            <person name="Rothschild-Mancinelli K."/>
            <person name="Lyhne E.K."/>
            <person name="Kogle M.E."/>
            <person name="Barry K."/>
            <person name="Clum A."/>
            <person name="Na H."/>
            <person name="Ledsgaard L."/>
            <person name="Lin J."/>
            <person name="Lipzen A."/>
            <person name="Kuo A."/>
            <person name="Riley R."/>
            <person name="Mondo S."/>
            <person name="Labutti K."/>
            <person name="Haridas S."/>
            <person name="Pangalinan J."/>
            <person name="Salamov A.A."/>
            <person name="Simmons B.A."/>
            <person name="Magnuson J.K."/>
            <person name="Chen J."/>
            <person name="Drula E."/>
            <person name="Henrissat B."/>
            <person name="Wiebenga A."/>
            <person name="Lubbers R.J."/>
            <person name="Gomes A.C."/>
            <person name="Makela M.R."/>
            <person name="Stajich J."/>
            <person name="Grigoriev I.V."/>
            <person name="Mortensen U.H."/>
            <person name="De Vries R.P."/>
            <person name="Baker S.E."/>
            <person name="Andersen M.R."/>
        </authorList>
    </citation>
    <scope>NUCLEOTIDE SEQUENCE [LARGE SCALE GENOMIC DNA]</scope>
    <source>
        <strain evidence="2 3">CBS 123904</strain>
    </source>
</reference>